<comment type="caution">
    <text evidence="1">The sequence shown here is derived from an EMBL/GenBank/DDBJ whole genome shotgun (WGS) entry which is preliminary data.</text>
</comment>
<gene>
    <name evidence="1" type="ORF">LCGC14_0674240</name>
</gene>
<dbReference type="AlphaFoldDB" id="A0A0F9RAG7"/>
<protein>
    <submittedName>
        <fullName evidence="1">Uncharacterized protein</fullName>
    </submittedName>
</protein>
<dbReference type="EMBL" id="LAZR01001337">
    <property type="protein sequence ID" value="KKN46307.1"/>
    <property type="molecule type" value="Genomic_DNA"/>
</dbReference>
<reference evidence="1" key="1">
    <citation type="journal article" date="2015" name="Nature">
        <title>Complex archaea that bridge the gap between prokaryotes and eukaryotes.</title>
        <authorList>
            <person name="Spang A."/>
            <person name="Saw J.H."/>
            <person name="Jorgensen S.L."/>
            <person name="Zaremba-Niedzwiedzka K."/>
            <person name="Martijn J."/>
            <person name="Lind A.E."/>
            <person name="van Eijk R."/>
            <person name="Schleper C."/>
            <person name="Guy L."/>
            <person name="Ettema T.J."/>
        </authorList>
    </citation>
    <scope>NUCLEOTIDE SEQUENCE</scope>
</reference>
<sequence length="90" mass="10174">MTKWFGSLDGEIWGDECCEIEAYCEDLEVLAEAYAEHVFEEHDGWECGDGFQVWIKFPEGGVVKFDIEIESIPSFTAKRRSDEPHTPAGG</sequence>
<accession>A0A0F9RAG7</accession>
<proteinExistence type="predicted"/>
<name>A0A0F9RAG7_9ZZZZ</name>
<organism evidence="1">
    <name type="scientific">marine sediment metagenome</name>
    <dbReference type="NCBI Taxonomy" id="412755"/>
    <lineage>
        <taxon>unclassified sequences</taxon>
        <taxon>metagenomes</taxon>
        <taxon>ecological metagenomes</taxon>
    </lineage>
</organism>
<evidence type="ECO:0000313" key="1">
    <source>
        <dbReference type="EMBL" id="KKN46307.1"/>
    </source>
</evidence>